<feature type="compositionally biased region" description="Basic and acidic residues" evidence="1">
    <location>
        <begin position="1"/>
        <end position="15"/>
    </location>
</feature>
<accession>A0AAQ3KMI5</accession>
<dbReference type="PANTHER" id="PTHR31681:SF12">
    <property type="entry name" value="C2H2-LIKE ZINC FINGER PROTEIN"/>
    <property type="match status" value="1"/>
</dbReference>
<sequence length="164" mass="17706">MLAEERPPYLQDRVHPQGPQRPPPRTVARFEDYRAAVKSRALPHLSVSASKRVRRHHHPSHCAAYGNELLRFHCTSVSCPLGAGGATSLCTSATNPCGVCTVIRHGFPRGQHPNGVGTTASSSRAHDNCEPLTAEDGSDGERRAMLVCRVITGRVHRAGSSISQ</sequence>
<feature type="region of interest" description="Disordered" evidence="1">
    <location>
        <begin position="1"/>
        <end position="25"/>
    </location>
</feature>
<feature type="region of interest" description="Disordered" evidence="1">
    <location>
        <begin position="110"/>
        <end position="137"/>
    </location>
</feature>
<gene>
    <name evidence="2" type="ORF">Cni_G19549</name>
</gene>
<protein>
    <submittedName>
        <fullName evidence="2">Uncharacterized protein</fullName>
    </submittedName>
</protein>
<dbReference type="Gene3D" id="3.90.228.10">
    <property type="match status" value="1"/>
</dbReference>
<dbReference type="SUPFAM" id="SSF56399">
    <property type="entry name" value="ADP-ribosylation"/>
    <property type="match status" value="1"/>
</dbReference>
<dbReference type="EMBL" id="CP136895">
    <property type="protein sequence ID" value="WOL10790.1"/>
    <property type="molecule type" value="Genomic_DNA"/>
</dbReference>
<evidence type="ECO:0000313" key="2">
    <source>
        <dbReference type="EMBL" id="WOL10790.1"/>
    </source>
</evidence>
<name>A0AAQ3KMI5_9LILI</name>
<organism evidence="2 3">
    <name type="scientific">Canna indica</name>
    <name type="common">Indian-shot</name>
    <dbReference type="NCBI Taxonomy" id="4628"/>
    <lineage>
        <taxon>Eukaryota</taxon>
        <taxon>Viridiplantae</taxon>
        <taxon>Streptophyta</taxon>
        <taxon>Embryophyta</taxon>
        <taxon>Tracheophyta</taxon>
        <taxon>Spermatophyta</taxon>
        <taxon>Magnoliopsida</taxon>
        <taxon>Liliopsida</taxon>
        <taxon>Zingiberales</taxon>
        <taxon>Cannaceae</taxon>
        <taxon>Canna</taxon>
    </lineage>
</organism>
<proteinExistence type="predicted"/>
<evidence type="ECO:0000256" key="1">
    <source>
        <dbReference type="SAM" id="MobiDB-lite"/>
    </source>
</evidence>
<dbReference type="AlphaFoldDB" id="A0AAQ3KMI5"/>
<dbReference type="PANTHER" id="PTHR31681">
    <property type="entry name" value="C2H2-LIKE ZINC FINGER PROTEIN"/>
    <property type="match status" value="1"/>
</dbReference>
<keyword evidence="3" id="KW-1185">Reference proteome</keyword>
<evidence type="ECO:0000313" key="3">
    <source>
        <dbReference type="Proteomes" id="UP001327560"/>
    </source>
</evidence>
<reference evidence="2 3" key="1">
    <citation type="submission" date="2023-10" db="EMBL/GenBank/DDBJ databases">
        <title>Chromosome-scale genome assembly provides insights into flower coloration mechanisms of Canna indica.</title>
        <authorList>
            <person name="Li C."/>
        </authorList>
    </citation>
    <scope>NUCLEOTIDE SEQUENCE [LARGE SCALE GENOMIC DNA]</scope>
    <source>
        <tissue evidence="2">Flower</tissue>
    </source>
</reference>
<dbReference type="Proteomes" id="UP001327560">
    <property type="component" value="Chromosome 6"/>
</dbReference>